<gene>
    <name evidence="3" type="ORF">SU10_073</name>
</gene>
<evidence type="ECO:0000313" key="4">
    <source>
        <dbReference type="Proteomes" id="UP000031602"/>
    </source>
</evidence>
<dbReference type="RefSeq" id="YP_009152924.1">
    <property type="nucleotide sequence ID" value="NC_027395.1"/>
</dbReference>
<dbReference type="PANTHER" id="PTHR42680:SF3">
    <property type="entry name" value="DCTP DEAMINASE"/>
    <property type="match status" value="1"/>
</dbReference>
<dbReference type="InterPro" id="IPR033704">
    <property type="entry name" value="dUTPase_trimeric"/>
</dbReference>
<dbReference type="PANTHER" id="PTHR42680">
    <property type="entry name" value="DCTP DEAMINASE"/>
    <property type="match status" value="1"/>
</dbReference>
<dbReference type="OrthoDB" id="9621at10239"/>
<dbReference type="InterPro" id="IPR036157">
    <property type="entry name" value="dUTPase-like_sf"/>
</dbReference>
<dbReference type="GO" id="GO:0008829">
    <property type="term" value="F:dCTP deaminase activity"/>
    <property type="evidence" value="ECO:0007669"/>
    <property type="project" value="InterPro"/>
</dbReference>
<dbReference type="Gene3D" id="2.70.40.10">
    <property type="match status" value="1"/>
</dbReference>
<protein>
    <submittedName>
        <fullName evidence="3">Deoxycytidine triphosphate deaminase</fullName>
    </submittedName>
</protein>
<dbReference type="EMBL" id="KM044272">
    <property type="protein sequence ID" value="AIF71825.1"/>
    <property type="molecule type" value="Genomic_DNA"/>
</dbReference>
<dbReference type="NCBIfam" id="TIGR02274">
    <property type="entry name" value="dCTP_deam"/>
    <property type="match status" value="1"/>
</dbReference>
<accession>A0A0B4N0E4</accession>
<dbReference type="InterPro" id="IPR011962">
    <property type="entry name" value="dCTP_deaminase"/>
</dbReference>
<keyword evidence="1" id="KW-0378">Hydrolase</keyword>
<dbReference type="CDD" id="cd07557">
    <property type="entry name" value="trimeric_dUTPase"/>
    <property type="match status" value="1"/>
</dbReference>
<sequence length="177" mass="19618">MSLLGSIELHDVIDNGYLDAEHKYVNAASVDIRIGDTILVEEQADGIVDIDAKENLQWKEVKIPEEGLVITPGQFFLAHSMEEFNLPDNISSLFVLRSSMARCGLNHLHAGWADAGFNSSKLTFEFHNVTKHHSLRVRAGMRVGQMVMFEHSHAGEHSYAVKGRYNNSEGVVASKGV</sequence>
<name>A0A0B4N0E4_9CAUD</name>
<evidence type="ECO:0000313" key="3">
    <source>
        <dbReference type="EMBL" id="AIF71825.1"/>
    </source>
</evidence>
<evidence type="ECO:0000256" key="2">
    <source>
        <dbReference type="ARBA" id="ARBA00023080"/>
    </source>
</evidence>
<dbReference type="GeneID" id="24725274"/>
<dbReference type="SUPFAM" id="SSF51283">
    <property type="entry name" value="dUTPase-like"/>
    <property type="match status" value="1"/>
</dbReference>
<dbReference type="Proteomes" id="UP000031602">
    <property type="component" value="Segment"/>
</dbReference>
<dbReference type="GO" id="GO:0006229">
    <property type="term" value="P:dUTP biosynthetic process"/>
    <property type="evidence" value="ECO:0007669"/>
    <property type="project" value="InterPro"/>
</dbReference>
<evidence type="ECO:0000256" key="1">
    <source>
        <dbReference type="ARBA" id="ARBA00022801"/>
    </source>
</evidence>
<keyword evidence="4" id="KW-1185">Reference proteome</keyword>
<keyword evidence="2" id="KW-0546">Nucleotide metabolism</keyword>
<dbReference type="Pfam" id="PF22769">
    <property type="entry name" value="DCD"/>
    <property type="match status" value="1"/>
</dbReference>
<proteinExistence type="predicted"/>
<reference evidence="3 4" key="1">
    <citation type="journal article" date="2014" name="PLoS ONE">
        <title>Genomic, Proteomic, Morphological, and Phylogenetic Analyses of vB_EcoP_SU10, a Podoviridae Phage with C3 Morphology.</title>
        <authorList>
            <person name="Mirzaei M.K."/>
            <person name="Eriksson H."/>
            <person name="Kasuga K."/>
            <person name="Haggard-Ljungquist E."/>
            <person name="Nilsson A.S."/>
        </authorList>
    </citation>
    <scope>NUCLEOTIDE SEQUENCE [LARGE SCALE GENOMIC DNA]</scope>
</reference>
<dbReference type="KEGG" id="vg:24725274"/>
<organism evidence="3 4">
    <name type="scientific">Escherichia phage vB_EcoP_SU10</name>
    <dbReference type="NCBI Taxonomy" id="1519788"/>
    <lineage>
        <taxon>Viruses</taxon>
        <taxon>Duplodnaviria</taxon>
        <taxon>Heunggongvirae</taxon>
        <taxon>Uroviricota</taxon>
        <taxon>Caudoviricetes</taxon>
        <taxon>Mktvariviridae</taxon>
        <taxon>Gordonclarkvirinae</taxon>
        <taxon>Kuravirus</taxon>
        <taxon>Kuravirus CHD5UKE1</taxon>
        <taxon>Kuravirus SU10</taxon>
    </lineage>
</organism>